<keyword evidence="6 7" id="KW-0012">Acyltransferase</keyword>
<accession>A0A835YRU2</accession>
<evidence type="ECO:0000256" key="6">
    <source>
        <dbReference type="ARBA" id="ARBA00023315"/>
    </source>
</evidence>
<name>A0A835YRU2_9STRA</name>
<organism evidence="10 11">
    <name type="scientific">Tribonema minus</name>
    <dbReference type="NCBI Taxonomy" id="303371"/>
    <lineage>
        <taxon>Eukaryota</taxon>
        <taxon>Sar</taxon>
        <taxon>Stramenopiles</taxon>
        <taxon>Ochrophyta</taxon>
        <taxon>PX clade</taxon>
        <taxon>Xanthophyceae</taxon>
        <taxon>Tribonematales</taxon>
        <taxon>Tribonemataceae</taxon>
        <taxon>Tribonema</taxon>
    </lineage>
</organism>
<keyword evidence="5 7" id="KW-0472">Membrane</keyword>
<dbReference type="OrthoDB" id="331948at2759"/>
<comment type="caution">
    <text evidence="10">The sequence shown here is derived from an EMBL/GenBank/DDBJ whole genome shotgun (WGS) entry which is preliminary data.</text>
</comment>
<evidence type="ECO:0000256" key="8">
    <source>
        <dbReference type="SAM" id="MobiDB-lite"/>
    </source>
</evidence>
<reference evidence="10" key="1">
    <citation type="submission" date="2021-02" db="EMBL/GenBank/DDBJ databases">
        <title>First Annotated Genome of the Yellow-green Alga Tribonema minus.</title>
        <authorList>
            <person name="Mahan K.M."/>
        </authorList>
    </citation>
    <scope>NUCLEOTIDE SEQUENCE</scope>
    <source>
        <strain evidence="10">UTEX B ZZ1240</strain>
    </source>
</reference>
<evidence type="ECO:0000256" key="5">
    <source>
        <dbReference type="ARBA" id="ARBA00023136"/>
    </source>
</evidence>
<feature type="transmembrane region" description="Helical" evidence="7">
    <location>
        <begin position="223"/>
        <end position="246"/>
    </location>
</feature>
<evidence type="ECO:0000256" key="7">
    <source>
        <dbReference type="RuleBase" id="RU079119"/>
    </source>
</evidence>
<dbReference type="InterPro" id="IPR039859">
    <property type="entry name" value="PFA4/ZDH16/20/ERF2-like"/>
</dbReference>
<dbReference type="AlphaFoldDB" id="A0A835YRU2"/>
<evidence type="ECO:0000256" key="1">
    <source>
        <dbReference type="ARBA" id="ARBA00004141"/>
    </source>
</evidence>
<comment type="catalytic activity">
    <reaction evidence="7">
        <text>L-cysteinyl-[protein] + hexadecanoyl-CoA = S-hexadecanoyl-L-cysteinyl-[protein] + CoA</text>
        <dbReference type="Rhea" id="RHEA:36683"/>
        <dbReference type="Rhea" id="RHEA-COMP:10131"/>
        <dbReference type="Rhea" id="RHEA-COMP:11032"/>
        <dbReference type="ChEBI" id="CHEBI:29950"/>
        <dbReference type="ChEBI" id="CHEBI:57287"/>
        <dbReference type="ChEBI" id="CHEBI:57379"/>
        <dbReference type="ChEBI" id="CHEBI:74151"/>
        <dbReference type="EC" id="2.3.1.225"/>
    </reaction>
</comment>
<dbReference type="Pfam" id="PF01529">
    <property type="entry name" value="DHHC"/>
    <property type="match status" value="1"/>
</dbReference>
<dbReference type="InterPro" id="IPR001594">
    <property type="entry name" value="Palmitoyltrfase_DHHC"/>
</dbReference>
<evidence type="ECO:0000313" key="11">
    <source>
        <dbReference type="Proteomes" id="UP000664859"/>
    </source>
</evidence>
<feature type="transmembrane region" description="Helical" evidence="7">
    <location>
        <begin position="31"/>
        <end position="51"/>
    </location>
</feature>
<comment type="domain">
    <text evidence="7">The DHHC domain is required for palmitoyltransferase activity.</text>
</comment>
<sequence length="420" mass="45364">MSWNRPVGEAKQKPPCCGTTEGARLWCNVDCCGITCALVTWFLLTYAQYVVTRYIIRPWMGMSMFGVLHTLSFNCLAILCIVVHLRAMTTDPGAVSCRAEPPPKSPAAEIEAGEEGMLLDDSANVEEKRHKPARRWCHRCDAYKPERAHHCSVCRRCIVKMDHHCPWMNNCVGIGNHKFFLQFIGYTFLLCGYALVLIVFRFLTCVGVLGSLPGSDFGTCLEGSGMVLILVAEAVLFGMFTFCMALDQWEVLSSGQTQIDRLKGEQHATSADVHEVFGGGKRCRVDWLLPTRPVFCADAWEEVMGHRLRPDALCLEMKYYLPTEVARGGGGGGAAAAAAAPRTNAAPARAGIPASAKSSAAGAAFRAGQVRERKAPAPPPSATASGFEWERPPPASAAGGSGLAAAVASPRALHGTRYNL</sequence>
<dbReference type="PANTHER" id="PTHR12246">
    <property type="entry name" value="PALMITOYLTRANSFERASE ZDHHC16"/>
    <property type="match status" value="1"/>
</dbReference>
<evidence type="ECO:0000256" key="2">
    <source>
        <dbReference type="ARBA" id="ARBA00022679"/>
    </source>
</evidence>
<feature type="region of interest" description="Disordered" evidence="8">
    <location>
        <begin position="363"/>
        <end position="406"/>
    </location>
</feature>
<evidence type="ECO:0000256" key="3">
    <source>
        <dbReference type="ARBA" id="ARBA00022692"/>
    </source>
</evidence>
<evidence type="ECO:0000256" key="4">
    <source>
        <dbReference type="ARBA" id="ARBA00022989"/>
    </source>
</evidence>
<feature type="transmembrane region" description="Helical" evidence="7">
    <location>
        <begin position="183"/>
        <end position="203"/>
    </location>
</feature>
<evidence type="ECO:0000259" key="9">
    <source>
        <dbReference type="Pfam" id="PF01529"/>
    </source>
</evidence>
<dbReference type="EMBL" id="JAFCMP010000390">
    <property type="protein sequence ID" value="KAG5180421.1"/>
    <property type="molecule type" value="Genomic_DNA"/>
</dbReference>
<comment type="subcellular location">
    <subcellularLocation>
        <location evidence="1">Membrane</location>
        <topology evidence="1">Multi-pass membrane protein</topology>
    </subcellularLocation>
</comment>
<evidence type="ECO:0000313" key="10">
    <source>
        <dbReference type="EMBL" id="KAG5180421.1"/>
    </source>
</evidence>
<dbReference type="GO" id="GO:0019706">
    <property type="term" value="F:protein-cysteine S-palmitoyltransferase activity"/>
    <property type="evidence" value="ECO:0007669"/>
    <property type="project" value="UniProtKB-EC"/>
</dbReference>
<protein>
    <recommendedName>
        <fullName evidence="7">Palmitoyltransferase</fullName>
        <ecNumber evidence="7">2.3.1.225</ecNumber>
    </recommendedName>
</protein>
<comment type="similarity">
    <text evidence="7">Belongs to the DHHC palmitoyltransferase family.</text>
</comment>
<keyword evidence="2 7" id="KW-0808">Transferase</keyword>
<keyword evidence="3 7" id="KW-0812">Transmembrane</keyword>
<dbReference type="PROSITE" id="PS50216">
    <property type="entry name" value="DHHC"/>
    <property type="match status" value="1"/>
</dbReference>
<feature type="transmembrane region" description="Helical" evidence="7">
    <location>
        <begin position="63"/>
        <end position="85"/>
    </location>
</feature>
<gene>
    <name evidence="10" type="ORF">JKP88DRAFT_200370</name>
</gene>
<dbReference type="Proteomes" id="UP000664859">
    <property type="component" value="Unassembled WGS sequence"/>
</dbReference>
<feature type="domain" description="Palmitoyltransferase DHHC" evidence="9">
    <location>
        <begin position="132"/>
        <end position="263"/>
    </location>
</feature>
<dbReference type="GO" id="GO:0016020">
    <property type="term" value="C:membrane"/>
    <property type="evidence" value="ECO:0007669"/>
    <property type="project" value="UniProtKB-SubCell"/>
</dbReference>
<keyword evidence="4 7" id="KW-1133">Transmembrane helix</keyword>
<proteinExistence type="inferred from homology"/>
<dbReference type="EC" id="2.3.1.225" evidence="7"/>
<keyword evidence="11" id="KW-1185">Reference proteome</keyword>